<accession>A0A9D2H6E3</accession>
<keyword evidence="1" id="KW-1133">Transmembrane helix</keyword>
<evidence type="ECO:0000313" key="2">
    <source>
        <dbReference type="EMBL" id="HJA04281.1"/>
    </source>
</evidence>
<reference evidence="2" key="1">
    <citation type="journal article" date="2021" name="PeerJ">
        <title>Extensive microbial diversity within the chicken gut microbiome revealed by metagenomics and culture.</title>
        <authorList>
            <person name="Gilroy R."/>
            <person name="Ravi A."/>
            <person name="Getino M."/>
            <person name="Pursley I."/>
            <person name="Horton D.L."/>
            <person name="Alikhan N.F."/>
            <person name="Baker D."/>
            <person name="Gharbi K."/>
            <person name="Hall N."/>
            <person name="Watson M."/>
            <person name="Adriaenssens E.M."/>
            <person name="Foster-Nyarko E."/>
            <person name="Jarju S."/>
            <person name="Secka A."/>
            <person name="Antonio M."/>
            <person name="Oren A."/>
            <person name="Chaudhuri R.R."/>
            <person name="La Ragione R."/>
            <person name="Hildebrand F."/>
            <person name="Pallen M.J."/>
        </authorList>
    </citation>
    <scope>NUCLEOTIDE SEQUENCE</scope>
    <source>
        <strain evidence="2">ChiHjej8B7-3636</strain>
    </source>
</reference>
<evidence type="ECO:0000313" key="3">
    <source>
        <dbReference type="Proteomes" id="UP000824220"/>
    </source>
</evidence>
<comment type="caution">
    <text evidence="2">The sequence shown here is derived from an EMBL/GenBank/DDBJ whole genome shotgun (WGS) entry which is preliminary data.</text>
</comment>
<keyword evidence="1" id="KW-0812">Transmembrane</keyword>
<dbReference type="EMBL" id="DXAM01000076">
    <property type="protein sequence ID" value="HJA04281.1"/>
    <property type="molecule type" value="Genomic_DNA"/>
</dbReference>
<evidence type="ECO:0000256" key="1">
    <source>
        <dbReference type="SAM" id="Phobius"/>
    </source>
</evidence>
<proteinExistence type="predicted"/>
<keyword evidence="1" id="KW-0472">Membrane</keyword>
<dbReference type="Proteomes" id="UP000824220">
    <property type="component" value="Unassembled WGS sequence"/>
</dbReference>
<name>A0A9D2H6E3_9MICO</name>
<gene>
    <name evidence="2" type="ORF">H9800_05415</name>
</gene>
<sequence length="71" mass="7280">MVRRPRMVRRLVTIAALVGVAAVVVWFSSAVVDASGAQMAAAGGLFAVIASGWSAAFVTTTAMLKTEGLRG</sequence>
<organism evidence="2 3">
    <name type="scientific">Candidatus Microbacterium stercoravium</name>
    <dbReference type="NCBI Taxonomy" id="2838697"/>
    <lineage>
        <taxon>Bacteria</taxon>
        <taxon>Bacillati</taxon>
        <taxon>Actinomycetota</taxon>
        <taxon>Actinomycetes</taxon>
        <taxon>Micrococcales</taxon>
        <taxon>Microbacteriaceae</taxon>
        <taxon>Microbacterium</taxon>
    </lineage>
</organism>
<dbReference type="AlphaFoldDB" id="A0A9D2H6E3"/>
<feature type="transmembrane region" description="Helical" evidence="1">
    <location>
        <begin position="44"/>
        <end position="64"/>
    </location>
</feature>
<reference evidence="2" key="2">
    <citation type="submission" date="2021-04" db="EMBL/GenBank/DDBJ databases">
        <authorList>
            <person name="Gilroy R."/>
        </authorList>
    </citation>
    <scope>NUCLEOTIDE SEQUENCE</scope>
    <source>
        <strain evidence="2">ChiHjej8B7-3636</strain>
    </source>
</reference>
<protein>
    <submittedName>
        <fullName evidence="2">Uncharacterized protein</fullName>
    </submittedName>
</protein>